<dbReference type="EMBL" id="CATOUU010000934">
    <property type="protein sequence ID" value="CAI9960658.1"/>
    <property type="molecule type" value="Genomic_DNA"/>
</dbReference>
<evidence type="ECO:0000313" key="6">
    <source>
        <dbReference type="EMBL" id="CAL6003169.1"/>
    </source>
</evidence>
<organism evidence="4">
    <name type="scientific">Hexamita inflata</name>
    <dbReference type="NCBI Taxonomy" id="28002"/>
    <lineage>
        <taxon>Eukaryota</taxon>
        <taxon>Metamonada</taxon>
        <taxon>Diplomonadida</taxon>
        <taxon>Hexamitidae</taxon>
        <taxon>Hexamitinae</taxon>
        <taxon>Hexamita</taxon>
    </lineage>
</organism>
<evidence type="ECO:0000313" key="3">
    <source>
        <dbReference type="EMBL" id="CAI9926691.1"/>
    </source>
</evidence>
<dbReference type="AlphaFoldDB" id="A0AA86VA16"/>
<dbReference type="EMBL" id="CAXDID020000046">
    <property type="protein sequence ID" value="CAL6003169.1"/>
    <property type="molecule type" value="Genomic_DNA"/>
</dbReference>
<dbReference type="EMBL" id="CATOUU010000369">
    <property type="protein sequence ID" value="CAI9926691.1"/>
    <property type="molecule type" value="Genomic_DNA"/>
</dbReference>
<evidence type="ECO:0000313" key="2">
    <source>
        <dbReference type="EMBL" id="CAI9926686.1"/>
    </source>
</evidence>
<evidence type="ECO:0000313" key="4">
    <source>
        <dbReference type="EMBL" id="CAI9960658.1"/>
    </source>
</evidence>
<dbReference type="Proteomes" id="UP001642409">
    <property type="component" value="Unassembled WGS sequence"/>
</dbReference>
<feature type="transmembrane region" description="Helical" evidence="1">
    <location>
        <begin position="91"/>
        <end position="109"/>
    </location>
</feature>
<gene>
    <name evidence="2" type="ORF">HINF_LOCUS14331</name>
    <name evidence="3" type="ORF">HINF_LOCUS14336</name>
    <name evidence="5" type="ORF">HINF_LOCUS18273</name>
    <name evidence="6" type="ORF">HINF_LOCUS18278</name>
    <name evidence="7" type="ORF">HINF_LOCUS37448</name>
    <name evidence="4" type="ORF">HINF_LOCUS48303</name>
</gene>
<comment type="caution">
    <text evidence="4">The sequence shown here is derived from an EMBL/GenBank/DDBJ whole genome shotgun (WGS) entry which is preliminary data.</text>
</comment>
<dbReference type="EMBL" id="CAXDID020000046">
    <property type="protein sequence ID" value="CAL6003159.1"/>
    <property type="molecule type" value="Genomic_DNA"/>
</dbReference>
<evidence type="ECO:0000313" key="5">
    <source>
        <dbReference type="EMBL" id="CAL6003159.1"/>
    </source>
</evidence>
<reference evidence="4" key="1">
    <citation type="submission" date="2023-06" db="EMBL/GenBank/DDBJ databases">
        <authorList>
            <person name="Kurt Z."/>
        </authorList>
    </citation>
    <scope>NUCLEOTIDE SEQUENCE</scope>
</reference>
<dbReference type="EMBL" id="CAXDID020000140">
    <property type="protein sequence ID" value="CAL6038606.1"/>
    <property type="molecule type" value="Genomic_DNA"/>
</dbReference>
<dbReference type="EMBL" id="CATOUU010000369">
    <property type="protein sequence ID" value="CAI9926686.1"/>
    <property type="molecule type" value="Genomic_DNA"/>
</dbReference>
<evidence type="ECO:0000313" key="8">
    <source>
        <dbReference type="Proteomes" id="UP001642409"/>
    </source>
</evidence>
<name>A0AA86VA16_9EUKA</name>
<keyword evidence="8" id="KW-1185">Reference proteome</keyword>
<keyword evidence="1" id="KW-1133">Transmembrane helix</keyword>
<keyword evidence="1" id="KW-0472">Membrane</keyword>
<evidence type="ECO:0000256" key="1">
    <source>
        <dbReference type="SAM" id="Phobius"/>
    </source>
</evidence>
<feature type="transmembrane region" description="Helical" evidence="1">
    <location>
        <begin position="129"/>
        <end position="149"/>
    </location>
</feature>
<protein>
    <submittedName>
        <fullName evidence="5">Hypothetical_protein</fullName>
    </submittedName>
</protein>
<sequence>MGQVIIWVRNEVQLNNVHLNILTDEIYAPKCLKMNIRWVFRYRVVIFSRLNIGAQTINFSTSEQFIATFIHRLHNGKSLITQCYQMQAKSAIYAICSVMILGAYIMERIQYVCSSVTFTQIQSTSTLLFNYKLIVVLSFLPRQVFYLILTTKQNHSFYPTVAMAGNDNTRLFNGLTRLREHVSFAMVHQDSIKSTGKQ</sequence>
<proteinExistence type="predicted"/>
<evidence type="ECO:0000313" key="7">
    <source>
        <dbReference type="EMBL" id="CAL6038606.1"/>
    </source>
</evidence>
<accession>A0AA86VA16</accession>
<keyword evidence="1" id="KW-0812">Transmembrane</keyword>
<reference evidence="5 8" key="2">
    <citation type="submission" date="2024-07" db="EMBL/GenBank/DDBJ databases">
        <authorList>
            <person name="Akdeniz Z."/>
        </authorList>
    </citation>
    <scope>NUCLEOTIDE SEQUENCE [LARGE SCALE GENOMIC DNA]</scope>
</reference>